<name>A0A6B1DNJ2_9CHLR</name>
<comment type="catalytic activity">
    <reaction evidence="1 7">
        <text>Cleavage of hydrophobic, N-terminal signal or leader sequences from secreted and periplasmic proteins.</text>
        <dbReference type="EC" id="3.4.21.89"/>
    </reaction>
</comment>
<protein>
    <recommendedName>
        <fullName evidence="4 7">Signal peptidase I</fullName>
        <ecNumber evidence="4 7">3.4.21.89</ecNumber>
    </recommendedName>
</protein>
<dbReference type="GO" id="GO:0004252">
    <property type="term" value="F:serine-type endopeptidase activity"/>
    <property type="evidence" value="ECO:0007669"/>
    <property type="project" value="InterPro"/>
</dbReference>
<evidence type="ECO:0000256" key="5">
    <source>
        <dbReference type="ARBA" id="ARBA00022801"/>
    </source>
</evidence>
<dbReference type="GO" id="GO:0006465">
    <property type="term" value="P:signal peptide processing"/>
    <property type="evidence" value="ECO:0007669"/>
    <property type="project" value="InterPro"/>
</dbReference>
<dbReference type="AlphaFoldDB" id="A0A6B1DNJ2"/>
<keyword evidence="5 7" id="KW-0378">Hydrolase</keyword>
<evidence type="ECO:0000256" key="3">
    <source>
        <dbReference type="ARBA" id="ARBA00009370"/>
    </source>
</evidence>
<dbReference type="InterPro" id="IPR019533">
    <property type="entry name" value="Peptidase_S26"/>
</dbReference>
<feature type="active site" evidence="6">
    <location>
        <position position="75"/>
    </location>
</feature>
<evidence type="ECO:0000313" key="9">
    <source>
        <dbReference type="EMBL" id="MYD89080.1"/>
    </source>
</evidence>
<dbReference type="CDD" id="cd06530">
    <property type="entry name" value="S26_SPase_I"/>
    <property type="match status" value="1"/>
</dbReference>
<dbReference type="PRINTS" id="PR00727">
    <property type="entry name" value="LEADERPTASE"/>
</dbReference>
<dbReference type="InterPro" id="IPR019758">
    <property type="entry name" value="Pept_S26A_signal_pept_1_CS"/>
</dbReference>
<feature type="active site" evidence="6">
    <location>
        <position position="32"/>
    </location>
</feature>
<dbReference type="InterPro" id="IPR036286">
    <property type="entry name" value="LexA/Signal_pep-like_sf"/>
</dbReference>
<reference evidence="9" key="1">
    <citation type="submission" date="2019-09" db="EMBL/GenBank/DDBJ databases">
        <title>Characterisation of the sponge microbiome using genome-centric metagenomics.</title>
        <authorList>
            <person name="Engelberts J.P."/>
            <person name="Robbins S.J."/>
            <person name="De Goeij J.M."/>
            <person name="Aranda M."/>
            <person name="Bell S.C."/>
            <person name="Webster N.S."/>
        </authorList>
    </citation>
    <scope>NUCLEOTIDE SEQUENCE</scope>
    <source>
        <strain evidence="9">SB0662_bin_9</strain>
    </source>
</reference>
<accession>A0A6B1DNJ2</accession>
<evidence type="ECO:0000259" key="8">
    <source>
        <dbReference type="Pfam" id="PF10502"/>
    </source>
</evidence>
<comment type="subcellular location">
    <subcellularLocation>
        <location evidence="2">Cell membrane</location>
        <topology evidence="2">Single-pass type II membrane protein</topology>
    </subcellularLocation>
    <subcellularLocation>
        <location evidence="7">Membrane</location>
        <topology evidence="7">Single-pass type II membrane protein</topology>
    </subcellularLocation>
</comment>
<dbReference type="PANTHER" id="PTHR43390">
    <property type="entry name" value="SIGNAL PEPTIDASE I"/>
    <property type="match status" value="1"/>
</dbReference>
<keyword evidence="7" id="KW-0645">Protease</keyword>
<dbReference type="Gene3D" id="2.10.109.10">
    <property type="entry name" value="Umud Fragment, subunit A"/>
    <property type="match status" value="1"/>
</dbReference>
<comment type="caution">
    <text evidence="9">The sequence shown here is derived from an EMBL/GenBank/DDBJ whole genome shotgun (WGS) entry which is preliminary data.</text>
</comment>
<evidence type="ECO:0000256" key="6">
    <source>
        <dbReference type="PIRSR" id="PIRSR600223-1"/>
    </source>
</evidence>
<organism evidence="9">
    <name type="scientific">Caldilineaceae bacterium SB0662_bin_9</name>
    <dbReference type="NCBI Taxonomy" id="2605258"/>
    <lineage>
        <taxon>Bacteria</taxon>
        <taxon>Bacillati</taxon>
        <taxon>Chloroflexota</taxon>
        <taxon>Caldilineae</taxon>
        <taxon>Caldilineales</taxon>
        <taxon>Caldilineaceae</taxon>
    </lineage>
</organism>
<dbReference type="EMBL" id="VXPY01000013">
    <property type="protein sequence ID" value="MYD89080.1"/>
    <property type="molecule type" value="Genomic_DNA"/>
</dbReference>
<dbReference type="GO" id="GO:0005886">
    <property type="term" value="C:plasma membrane"/>
    <property type="evidence" value="ECO:0007669"/>
    <property type="project" value="UniProtKB-SubCell"/>
</dbReference>
<gene>
    <name evidence="9" type="primary">lepB</name>
    <name evidence="9" type="ORF">F4Y08_01905</name>
</gene>
<dbReference type="SUPFAM" id="SSF51306">
    <property type="entry name" value="LexA/Signal peptidase"/>
    <property type="match status" value="1"/>
</dbReference>
<dbReference type="PANTHER" id="PTHR43390:SF1">
    <property type="entry name" value="CHLOROPLAST PROCESSING PEPTIDASE"/>
    <property type="match status" value="1"/>
</dbReference>
<dbReference type="Pfam" id="PF10502">
    <property type="entry name" value="Peptidase_S26"/>
    <property type="match status" value="1"/>
</dbReference>
<evidence type="ECO:0000256" key="4">
    <source>
        <dbReference type="ARBA" id="ARBA00013208"/>
    </source>
</evidence>
<sequence length="177" mass="19888">MWREILETSILTIAVFALARMSVQSYRIAGTSMEPNFTEREFVIVNKLAYLTREPRRGDVIVFQHPDAGTGDLIKRIIGVPGDTVEIRRGQVYINGLPTTEPWPLIEYEYDAGPVLVGMDKLFVLGDNRADSRDSHVWGLLDRETLIGQAWLTVWPLGETGVIQHEQPAIQLTVPSS</sequence>
<evidence type="ECO:0000256" key="2">
    <source>
        <dbReference type="ARBA" id="ARBA00004401"/>
    </source>
</evidence>
<dbReference type="GO" id="GO:0009003">
    <property type="term" value="F:signal peptidase activity"/>
    <property type="evidence" value="ECO:0007669"/>
    <property type="project" value="UniProtKB-EC"/>
</dbReference>
<dbReference type="PROSITE" id="PS00761">
    <property type="entry name" value="SPASE_I_3"/>
    <property type="match status" value="1"/>
</dbReference>
<dbReference type="NCBIfam" id="TIGR02227">
    <property type="entry name" value="sigpep_I_bact"/>
    <property type="match status" value="1"/>
</dbReference>
<dbReference type="InterPro" id="IPR000223">
    <property type="entry name" value="Pept_S26A_signal_pept_1"/>
</dbReference>
<dbReference type="InterPro" id="IPR019757">
    <property type="entry name" value="Pept_S26A_signal_pept_1_Lys-AS"/>
</dbReference>
<comment type="similarity">
    <text evidence="3 7">Belongs to the peptidase S26 family.</text>
</comment>
<feature type="domain" description="Peptidase S26" evidence="8">
    <location>
        <begin position="5"/>
        <end position="155"/>
    </location>
</feature>
<evidence type="ECO:0000256" key="7">
    <source>
        <dbReference type="RuleBase" id="RU362042"/>
    </source>
</evidence>
<dbReference type="EC" id="3.4.21.89" evidence="4 7"/>
<evidence type="ECO:0000256" key="1">
    <source>
        <dbReference type="ARBA" id="ARBA00000677"/>
    </source>
</evidence>
<proteinExistence type="inferred from homology"/>
<dbReference type="PROSITE" id="PS00760">
    <property type="entry name" value="SPASE_I_2"/>
    <property type="match status" value="1"/>
</dbReference>